<reference evidence="3 4" key="1">
    <citation type="submission" date="2016-10" db="EMBL/GenBank/DDBJ databases">
        <authorList>
            <person name="de Groot N.N."/>
        </authorList>
    </citation>
    <scope>NUCLEOTIDE SEQUENCE [LARGE SCALE GENOMIC DNA]</scope>
    <source>
        <strain evidence="3 4">DSM 25186</strain>
    </source>
</reference>
<dbReference type="SUPFAM" id="SSF51735">
    <property type="entry name" value="NAD(P)-binding Rossmann-fold domains"/>
    <property type="match status" value="1"/>
</dbReference>
<dbReference type="Pfam" id="PF01370">
    <property type="entry name" value="Epimerase"/>
    <property type="match status" value="1"/>
</dbReference>
<sequence>MKIVIIGSKGFIGSHCLAYFRSQADIEAWGCDVVTDYVDSNYFLIDATNADYREVFRDQGFEVCINCSGAASVPQSLEHPLRDYTLNTNNVFRMLEAIRQFSPHCRFINLSSAAVYGNPLWLPITEDVPVRPLSPYGWHKQYSEQICQEFHDSFSLRTCCLRIFSAYGPGLRKQFFWDLHTKAQRNQKVELWGTGQQTRDFIYIDDLIQVIALVIKQGEFAGTIYNVANGEEVSIGEAASVFMEHYPVQADLKFSGYERPGDPLRWCADIRKIKAMGYHQQVSLTEGLKRYVQWLEEK</sequence>
<dbReference type="RefSeq" id="WP_089684277.1">
    <property type="nucleotide sequence ID" value="NZ_FNFO01000007.1"/>
</dbReference>
<dbReference type="STRING" id="1075417.SAMN05421823_10744"/>
<dbReference type="Proteomes" id="UP000198510">
    <property type="component" value="Unassembled WGS sequence"/>
</dbReference>
<dbReference type="InterPro" id="IPR001509">
    <property type="entry name" value="Epimerase_deHydtase"/>
</dbReference>
<gene>
    <name evidence="3" type="ORF">SAMN05421823_10744</name>
</gene>
<dbReference type="EMBL" id="FNFO01000007">
    <property type="protein sequence ID" value="SDL61141.1"/>
    <property type="molecule type" value="Genomic_DNA"/>
</dbReference>
<dbReference type="InterPro" id="IPR036291">
    <property type="entry name" value="NAD(P)-bd_dom_sf"/>
</dbReference>
<comment type="similarity">
    <text evidence="1">Belongs to the NAD(P)-dependent epimerase/dehydratase family.</text>
</comment>
<evidence type="ECO:0000313" key="4">
    <source>
        <dbReference type="Proteomes" id="UP000198510"/>
    </source>
</evidence>
<feature type="domain" description="NAD-dependent epimerase/dehydratase" evidence="2">
    <location>
        <begin position="3"/>
        <end position="228"/>
    </location>
</feature>
<dbReference type="Gene3D" id="3.40.50.720">
    <property type="entry name" value="NAD(P)-binding Rossmann-like Domain"/>
    <property type="match status" value="1"/>
</dbReference>
<evidence type="ECO:0000313" key="3">
    <source>
        <dbReference type="EMBL" id="SDL61141.1"/>
    </source>
</evidence>
<name>A0A1G9LGS4_9BACT</name>
<accession>A0A1G9LGS4</accession>
<proteinExistence type="inferred from homology"/>
<evidence type="ECO:0000259" key="2">
    <source>
        <dbReference type="Pfam" id="PF01370"/>
    </source>
</evidence>
<organism evidence="3 4">
    <name type="scientific">Catalinimonas alkaloidigena</name>
    <dbReference type="NCBI Taxonomy" id="1075417"/>
    <lineage>
        <taxon>Bacteria</taxon>
        <taxon>Pseudomonadati</taxon>
        <taxon>Bacteroidota</taxon>
        <taxon>Cytophagia</taxon>
        <taxon>Cytophagales</taxon>
        <taxon>Catalimonadaceae</taxon>
        <taxon>Catalinimonas</taxon>
    </lineage>
</organism>
<protein>
    <submittedName>
        <fullName evidence="3">dTDP-glucose 4,6-dehydratase/UDP-glucose 4-epimerase</fullName>
    </submittedName>
</protein>
<dbReference type="PANTHER" id="PTHR43000">
    <property type="entry name" value="DTDP-D-GLUCOSE 4,6-DEHYDRATASE-RELATED"/>
    <property type="match status" value="1"/>
</dbReference>
<evidence type="ECO:0000256" key="1">
    <source>
        <dbReference type="ARBA" id="ARBA00007637"/>
    </source>
</evidence>
<dbReference type="AlphaFoldDB" id="A0A1G9LGS4"/>
<keyword evidence="4" id="KW-1185">Reference proteome</keyword>
<dbReference type="OrthoDB" id="9810015at2"/>